<keyword evidence="2" id="KW-0472">Membrane</keyword>
<reference evidence="4 5" key="1">
    <citation type="submission" date="2015-10" db="EMBL/GenBank/DDBJ databases">
        <authorList>
            <person name="Gilbert D.G."/>
        </authorList>
    </citation>
    <scope>NUCLEOTIDE SEQUENCE [LARGE SCALE GENOMIC DNA]</scope>
    <source>
        <strain evidence="4 5">NRRL B-16712</strain>
    </source>
</reference>
<dbReference type="OrthoDB" id="5621159at2"/>
<dbReference type="SUPFAM" id="SSF53300">
    <property type="entry name" value="vWA-like"/>
    <property type="match status" value="1"/>
</dbReference>
<evidence type="ECO:0000256" key="2">
    <source>
        <dbReference type="SAM" id="Phobius"/>
    </source>
</evidence>
<feature type="compositionally biased region" description="Basic and acidic residues" evidence="1">
    <location>
        <begin position="7"/>
        <end position="25"/>
    </location>
</feature>
<comment type="caution">
    <text evidence="4">The sequence shown here is derived from an EMBL/GenBank/DDBJ whole genome shotgun (WGS) entry which is preliminary data.</text>
</comment>
<dbReference type="Pfam" id="PF13531">
    <property type="entry name" value="SBP_bac_11"/>
    <property type="match status" value="1"/>
</dbReference>
<dbReference type="Gene3D" id="3.40.50.410">
    <property type="entry name" value="von Willebrand factor, type A domain"/>
    <property type="match status" value="1"/>
</dbReference>
<dbReference type="RefSeq" id="WP_067704528.1">
    <property type="nucleotide sequence ID" value="NZ_LLZH01000318.1"/>
</dbReference>
<dbReference type="Proteomes" id="UP000053244">
    <property type="component" value="Unassembled WGS sequence"/>
</dbReference>
<sequence>MSDNEWSDPRLPDRMEWSQPHHEPPPSRGRALLAAAVVVLVLLAAGGLAWRLMSNRGTPVAEPSAAPVPSPQQTAPPCPDPKLRVAAAPEIAPVIEQAAATLSKAGQRCSEVQVQAVEPGLVLAAKPQPDVWVPSSSGWLAIAKAQGRTWATSGTPLAWSPLVIAGPEAISTLFAPEGKTSWSGLMQAAVQERLPAVRMSDPTVTTTGLLGVYALNQATAKVTPDAGIAKLQALTLRSRLENAAVDQAEIFRQMAAESDSNTASYDVGVFPTTEQQLTTYQKTEHRVRMSGSAPADVQVDADYPYASRKGAPADLVKRLRAAITTESVTGAGFRVAATKGALRPPADVRLLLGPAKQWSDYKAVAFQVLLLIDASGSMNEKITDRAGRTATKASLLRESGAAAAQLFGAETSIGMWYFGTSRASEPAHTEEVSFGRITDATDGKSRRLQLAAKIGSYRPVATAGTPLYQTVLDGVDEMRGRVKPNTATVVVVLTDGADGGTRFTMTNADFLKKLTAGVDPARPVPVIAVGYGPDANMPALQGMAKATGGRTIAATNPADLASGIAQAFLAAHATS</sequence>
<dbReference type="PROSITE" id="PS50234">
    <property type="entry name" value="VWFA"/>
    <property type="match status" value="1"/>
</dbReference>
<feature type="compositionally biased region" description="Pro residues" evidence="1">
    <location>
        <begin position="66"/>
        <end position="80"/>
    </location>
</feature>
<dbReference type="InterPro" id="IPR036465">
    <property type="entry name" value="vWFA_dom_sf"/>
</dbReference>
<proteinExistence type="predicted"/>
<evidence type="ECO:0000313" key="5">
    <source>
        <dbReference type="Proteomes" id="UP000053244"/>
    </source>
</evidence>
<keyword evidence="5" id="KW-1185">Reference proteome</keyword>
<organism evidence="4 5">
    <name type="scientific">Actinoplanes awajinensis subsp. mycoplanecinus</name>
    <dbReference type="NCBI Taxonomy" id="135947"/>
    <lineage>
        <taxon>Bacteria</taxon>
        <taxon>Bacillati</taxon>
        <taxon>Actinomycetota</taxon>
        <taxon>Actinomycetes</taxon>
        <taxon>Micromonosporales</taxon>
        <taxon>Micromonosporaceae</taxon>
        <taxon>Actinoplanes</taxon>
    </lineage>
</organism>
<gene>
    <name evidence="4" type="ORF">ADL15_42365</name>
</gene>
<dbReference type="SMART" id="SM00327">
    <property type="entry name" value="VWA"/>
    <property type="match status" value="1"/>
</dbReference>
<feature type="transmembrane region" description="Helical" evidence="2">
    <location>
        <begin position="31"/>
        <end position="53"/>
    </location>
</feature>
<dbReference type="AlphaFoldDB" id="A0A117MM98"/>
<keyword evidence="2" id="KW-1133">Transmembrane helix</keyword>
<accession>A0A117MM98</accession>
<evidence type="ECO:0000256" key="1">
    <source>
        <dbReference type="SAM" id="MobiDB-lite"/>
    </source>
</evidence>
<name>A0A117MM98_9ACTN</name>
<dbReference type="SUPFAM" id="SSF53850">
    <property type="entry name" value="Periplasmic binding protein-like II"/>
    <property type="match status" value="1"/>
</dbReference>
<dbReference type="EMBL" id="LLZH01000318">
    <property type="protein sequence ID" value="KUL24926.1"/>
    <property type="molecule type" value="Genomic_DNA"/>
</dbReference>
<evidence type="ECO:0000313" key="4">
    <source>
        <dbReference type="EMBL" id="KUL24926.1"/>
    </source>
</evidence>
<protein>
    <recommendedName>
        <fullName evidence="3">VWFA domain-containing protein</fullName>
    </recommendedName>
</protein>
<feature type="domain" description="VWFA" evidence="3">
    <location>
        <begin position="367"/>
        <end position="568"/>
    </location>
</feature>
<dbReference type="InterPro" id="IPR002035">
    <property type="entry name" value="VWF_A"/>
</dbReference>
<feature type="region of interest" description="Disordered" evidence="1">
    <location>
        <begin position="1"/>
        <end position="28"/>
    </location>
</feature>
<feature type="region of interest" description="Disordered" evidence="1">
    <location>
        <begin position="58"/>
        <end position="81"/>
    </location>
</feature>
<evidence type="ECO:0000259" key="3">
    <source>
        <dbReference type="PROSITE" id="PS50234"/>
    </source>
</evidence>
<keyword evidence="2" id="KW-0812">Transmembrane</keyword>